<dbReference type="RefSeq" id="WP_011563938.1">
    <property type="nucleotide sequence ID" value="NC_008148.1"/>
</dbReference>
<dbReference type="PhylomeDB" id="Q1AXF8"/>
<name>Q1AXF8_RUBXD</name>
<dbReference type="SMART" id="SM00903">
    <property type="entry name" value="Flavin_Reduct"/>
    <property type="match status" value="1"/>
</dbReference>
<dbReference type="KEGG" id="rxy:Rxyl_0953"/>
<proteinExistence type="predicted"/>
<evidence type="ECO:0000256" key="1">
    <source>
        <dbReference type="ARBA" id="ARBA00023002"/>
    </source>
</evidence>
<evidence type="ECO:0000259" key="2">
    <source>
        <dbReference type="SMART" id="SM00903"/>
    </source>
</evidence>
<dbReference type="STRING" id="266117.Rxyl_0953"/>
<dbReference type="Gene3D" id="2.30.110.10">
    <property type="entry name" value="Electron Transport, Fmn-binding Protein, Chain A"/>
    <property type="match status" value="1"/>
</dbReference>
<dbReference type="GO" id="GO:0042602">
    <property type="term" value="F:riboflavin reductase (NADPH) activity"/>
    <property type="evidence" value="ECO:0007669"/>
    <property type="project" value="TreeGrafter"/>
</dbReference>
<dbReference type="SUPFAM" id="SSF50475">
    <property type="entry name" value="FMN-binding split barrel"/>
    <property type="match status" value="1"/>
</dbReference>
<dbReference type="HOGENOM" id="CLU_059021_1_4_11"/>
<dbReference type="AlphaFoldDB" id="Q1AXF8"/>
<dbReference type="Proteomes" id="UP000006637">
    <property type="component" value="Chromosome"/>
</dbReference>
<dbReference type="InterPro" id="IPR012349">
    <property type="entry name" value="Split_barrel_FMN-bd"/>
</dbReference>
<dbReference type="Pfam" id="PF01613">
    <property type="entry name" value="Flavin_Reduct"/>
    <property type="match status" value="1"/>
</dbReference>
<evidence type="ECO:0000313" key="4">
    <source>
        <dbReference type="Proteomes" id="UP000006637"/>
    </source>
</evidence>
<dbReference type="InterPro" id="IPR050268">
    <property type="entry name" value="NADH-dep_flavin_reductase"/>
</dbReference>
<dbReference type="InterPro" id="IPR002563">
    <property type="entry name" value="Flavin_Rdtase-like_dom"/>
</dbReference>
<dbReference type="OrthoDB" id="9792858at2"/>
<accession>Q1AXF8</accession>
<dbReference type="PANTHER" id="PTHR30466">
    <property type="entry name" value="FLAVIN REDUCTASE"/>
    <property type="match status" value="1"/>
</dbReference>
<evidence type="ECO:0000313" key="3">
    <source>
        <dbReference type="EMBL" id="ABG03920.1"/>
    </source>
</evidence>
<feature type="domain" description="Flavin reductase like" evidence="2">
    <location>
        <begin position="27"/>
        <end position="175"/>
    </location>
</feature>
<keyword evidence="4" id="KW-1185">Reference proteome</keyword>
<keyword evidence="1" id="KW-0560">Oxidoreductase</keyword>
<dbReference type="PANTHER" id="PTHR30466:SF1">
    <property type="entry name" value="FMN REDUCTASE (NADH) RUTF"/>
    <property type="match status" value="1"/>
</dbReference>
<dbReference type="eggNOG" id="COG1853">
    <property type="taxonomic scope" value="Bacteria"/>
</dbReference>
<dbReference type="GO" id="GO:0010181">
    <property type="term" value="F:FMN binding"/>
    <property type="evidence" value="ECO:0007669"/>
    <property type="project" value="InterPro"/>
</dbReference>
<organism evidence="3 4">
    <name type="scientific">Rubrobacter xylanophilus (strain DSM 9941 / JCM 11954 / NBRC 16129 / PRD-1)</name>
    <dbReference type="NCBI Taxonomy" id="266117"/>
    <lineage>
        <taxon>Bacteria</taxon>
        <taxon>Bacillati</taxon>
        <taxon>Actinomycetota</taxon>
        <taxon>Rubrobacteria</taxon>
        <taxon>Rubrobacterales</taxon>
        <taxon>Rubrobacteraceae</taxon>
        <taxon>Rubrobacter</taxon>
    </lineage>
</organism>
<reference evidence="3 4" key="1">
    <citation type="submission" date="2006-06" db="EMBL/GenBank/DDBJ databases">
        <title>Complete sequence of Rubrobacter xylanophilus DSM 9941.</title>
        <authorList>
            <consortium name="US DOE Joint Genome Institute"/>
            <person name="Copeland A."/>
            <person name="Lucas S."/>
            <person name="Lapidus A."/>
            <person name="Barry K."/>
            <person name="Detter J.C."/>
            <person name="Glavina del Rio T."/>
            <person name="Hammon N."/>
            <person name="Israni S."/>
            <person name="Dalin E."/>
            <person name="Tice H."/>
            <person name="Pitluck S."/>
            <person name="Munk A.C."/>
            <person name="Brettin T."/>
            <person name="Bruce D."/>
            <person name="Han C."/>
            <person name="Tapia R."/>
            <person name="Gilna P."/>
            <person name="Schmutz J."/>
            <person name="Larimer F."/>
            <person name="Land M."/>
            <person name="Hauser L."/>
            <person name="Kyrpides N."/>
            <person name="Lykidis A."/>
            <person name="da Costa M.S."/>
            <person name="Rainey F.A."/>
            <person name="Empadinhas N."/>
            <person name="Jolivet E."/>
            <person name="Battista J.R."/>
            <person name="Richardson P."/>
        </authorList>
    </citation>
    <scope>NUCLEOTIDE SEQUENCE [LARGE SCALE GENOMIC DNA]</scope>
    <source>
        <strain evidence="4">DSM 9941 / NBRC 16129 / PRD-1</strain>
    </source>
</reference>
<sequence>MPPDKAHHPESGWERLGAGGEALKRAMRHFPSGVTVVTSGSGERAEGMTANAVISVSLDPPLMLVSVHKSARLNPRIREERAFAINILADDQEGLSRLFASPERSSGPTAVRSLGGGYGRTGAPLAAGALAAIECELEEVYPGGDHDLFLGRVVEVRLGDTRKGPLVYHEGGYPRLQPDRRPPESGAFVDSVRGFDIRLQRFRDRRRGQAPG</sequence>
<gene>
    <name evidence="3" type="ordered locus">Rxyl_0953</name>
</gene>
<protein>
    <submittedName>
        <fullName evidence="3">Flavin reductase-like, FMN-binding protein</fullName>
    </submittedName>
</protein>
<dbReference type="EMBL" id="CP000386">
    <property type="protein sequence ID" value="ABG03920.1"/>
    <property type="molecule type" value="Genomic_DNA"/>
</dbReference>